<feature type="compositionally biased region" description="Polar residues" evidence="1">
    <location>
        <begin position="1"/>
        <end position="14"/>
    </location>
</feature>
<reference evidence="3" key="1">
    <citation type="submission" date="2022-08" db="EMBL/GenBank/DDBJ databases">
        <title>Genome sequencing of akame (Lates japonicus).</title>
        <authorList>
            <person name="Hashiguchi Y."/>
            <person name="Takahashi H."/>
        </authorList>
    </citation>
    <scope>NUCLEOTIDE SEQUENCE</scope>
    <source>
        <strain evidence="3">Kochi</strain>
    </source>
</reference>
<keyword evidence="2" id="KW-1133">Transmembrane helix</keyword>
<gene>
    <name evidence="3" type="ORF">AKAME5_001874100</name>
</gene>
<evidence type="ECO:0000313" key="3">
    <source>
        <dbReference type="EMBL" id="GLD67392.1"/>
    </source>
</evidence>
<keyword evidence="4" id="KW-1185">Reference proteome</keyword>
<keyword evidence="2" id="KW-0472">Membrane</keyword>
<name>A0AAD3N482_LATJO</name>
<comment type="caution">
    <text evidence="3">The sequence shown here is derived from an EMBL/GenBank/DDBJ whole genome shotgun (WGS) entry which is preliminary data.</text>
</comment>
<evidence type="ECO:0000256" key="2">
    <source>
        <dbReference type="SAM" id="Phobius"/>
    </source>
</evidence>
<sequence>MAGQGSSSAFSQPVETRARRLEAPGSCSGSALGGQAPACSSYWMRDKHARTMFLEHVATVGLFVFLLLGLFAG</sequence>
<dbReference type="EMBL" id="BRZM01000110">
    <property type="protein sequence ID" value="GLD67392.1"/>
    <property type="molecule type" value="Genomic_DNA"/>
</dbReference>
<evidence type="ECO:0000313" key="4">
    <source>
        <dbReference type="Proteomes" id="UP001279410"/>
    </source>
</evidence>
<accession>A0AAD3N482</accession>
<protein>
    <submittedName>
        <fullName evidence="3">Protein unc-80 homolog</fullName>
    </submittedName>
</protein>
<feature type="region of interest" description="Disordered" evidence="1">
    <location>
        <begin position="1"/>
        <end position="36"/>
    </location>
</feature>
<keyword evidence="2" id="KW-0812">Transmembrane</keyword>
<feature type="transmembrane region" description="Helical" evidence="2">
    <location>
        <begin position="53"/>
        <end position="72"/>
    </location>
</feature>
<dbReference type="AlphaFoldDB" id="A0AAD3N482"/>
<proteinExistence type="predicted"/>
<organism evidence="3 4">
    <name type="scientific">Lates japonicus</name>
    <name type="common">Japanese lates</name>
    <dbReference type="NCBI Taxonomy" id="270547"/>
    <lineage>
        <taxon>Eukaryota</taxon>
        <taxon>Metazoa</taxon>
        <taxon>Chordata</taxon>
        <taxon>Craniata</taxon>
        <taxon>Vertebrata</taxon>
        <taxon>Euteleostomi</taxon>
        <taxon>Actinopterygii</taxon>
        <taxon>Neopterygii</taxon>
        <taxon>Teleostei</taxon>
        <taxon>Neoteleostei</taxon>
        <taxon>Acanthomorphata</taxon>
        <taxon>Carangaria</taxon>
        <taxon>Carangaria incertae sedis</taxon>
        <taxon>Centropomidae</taxon>
        <taxon>Lates</taxon>
    </lineage>
</organism>
<evidence type="ECO:0000256" key="1">
    <source>
        <dbReference type="SAM" id="MobiDB-lite"/>
    </source>
</evidence>
<dbReference type="Proteomes" id="UP001279410">
    <property type="component" value="Unassembled WGS sequence"/>
</dbReference>